<comment type="caution">
    <text evidence="2">The sequence shown here is derived from an EMBL/GenBank/DDBJ whole genome shotgun (WGS) entry which is preliminary data.</text>
</comment>
<dbReference type="Pfam" id="PF26215">
    <property type="entry name" value="HTH_animal"/>
    <property type="match status" value="1"/>
</dbReference>
<dbReference type="Proteomes" id="UP000740883">
    <property type="component" value="Unassembled WGS sequence"/>
</dbReference>
<evidence type="ECO:0000313" key="2">
    <source>
        <dbReference type="EMBL" id="KAF9761757.1"/>
    </source>
</evidence>
<name>A0A9P6GXR1_9MICR</name>
<feature type="domain" description="Reverse transcriptase" evidence="1">
    <location>
        <begin position="169"/>
        <end position="464"/>
    </location>
</feature>
<organism evidence="2 3">
    <name type="scientific">Nosema granulosis</name>
    <dbReference type="NCBI Taxonomy" id="83296"/>
    <lineage>
        <taxon>Eukaryota</taxon>
        <taxon>Fungi</taxon>
        <taxon>Fungi incertae sedis</taxon>
        <taxon>Microsporidia</taxon>
        <taxon>Nosematidae</taxon>
        <taxon>Nosema</taxon>
    </lineage>
</organism>
<reference evidence="2 3" key="1">
    <citation type="journal article" date="2020" name="Genome Biol. Evol.">
        <title>Comparative genomics of strictly vertically transmitted, feminizing microsporidia endosymbionts of amphipod crustaceans.</title>
        <authorList>
            <person name="Cormier A."/>
            <person name="Chebbi M.A."/>
            <person name="Giraud I."/>
            <person name="Wattier R."/>
            <person name="Teixeira M."/>
            <person name="Gilbert C."/>
            <person name="Rigaud T."/>
            <person name="Cordaux R."/>
        </authorList>
    </citation>
    <scope>NUCLEOTIDE SEQUENCE [LARGE SCALE GENOMIC DNA]</scope>
    <source>
        <strain evidence="2 3">Ou3-Ou53</strain>
    </source>
</reference>
<dbReference type="PANTHER" id="PTHR21301:SF10">
    <property type="entry name" value="REVERSE TRANSCRIPTASE DOMAIN-CONTAINING PROTEIN"/>
    <property type="match status" value="1"/>
</dbReference>
<dbReference type="OrthoDB" id="3212410at2759"/>
<dbReference type="PROSITE" id="PS50878">
    <property type="entry name" value="RT_POL"/>
    <property type="match status" value="1"/>
</dbReference>
<evidence type="ECO:0000313" key="3">
    <source>
        <dbReference type="Proteomes" id="UP000740883"/>
    </source>
</evidence>
<evidence type="ECO:0000259" key="1">
    <source>
        <dbReference type="PROSITE" id="PS50878"/>
    </source>
</evidence>
<dbReference type="InterPro" id="IPR000477">
    <property type="entry name" value="RT_dom"/>
</dbReference>
<gene>
    <name evidence="2" type="ORF">NGRA_2406</name>
</gene>
<dbReference type="PANTHER" id="PTHR21301">
    <property type="entry name" value="REVERSE TRANSCRIPTASE"/>
    <property type="match status" value="1"/>
</dbReference>
<sequence length="661" mass="77101">MSMFIRGLKYILPCQSRFGSRKPINDIITEQYQNISTIVKSCLNDNRVVIAPSRAKQAFSALERIVHESYSIPLSRRLGRRAQYECKTVRTIQRLLRQRPDIVIRRTDKSKVFYIGKADDFARKAEEYMVKTQAYEEITTGRCPLAENLHAVQTLLEYLATKNILTQKQCKRISPKLNKLELGHYHGLPKPHKVSVFSRLISIFSLYFLCFPLFQPGTPLRPIIASINAPATLISKFLNDLLAPIFLHVTRTTTFINGIDVVRTLEKYVADGHFKSTTKFITADVTDLYTMIPRQGALEALARFCLQHSVNGKIGTFTVDHIMRMARLILDTNTFAYNHKYYRQIRGGAMGSAFTQVLANIYMFEWEQDLIQQQTTRNEIYGRFVIHLIETNLISIEFVFFLFLNRYIDDIFMTTNQTVDEIRQELEQTATKDVNIKINYEINLSVAFLDVTITNEDSQLRTSIYHKPVAEPYILPYTSDHPRHIHQNIPYGALLRAVRICSNIHDFNSERIRLDVSLLLNGYPPNFITKQFHRLIHSNHGMPMLELMNEHDYHRIHQTLLHQPTRREQQLNKMSKDPIESPLVLQPSIWNSKVMYPQYLFDSGISTHLRRDFIEWWKEYYACPGSSVYDVKVRLVAKTHRTLESFFIHKKPPREMLTKME</sequence>
<dbReference type="InterPro" id="IPR058912">
    <property type="entry name" value="HTH_animal"/>
</dbReference>
<dbReference type="EMBL" id="SBJO01000259">
    <property type="protein sequence ID" value="KAF9761757.1"/>
    <property type="molecule type" value="Genomic_DNA"/>
</dbReference>
<protein>
    <recommendedName>
        <fullName evidence="1">Reverse transcriptase domain-containing protein</fullName>
    </recommendedName>
</protein>
<accession>A0A9P6GXR1</accession>
<proteinExistence type="predicted"/>
<dbReference type="AlphaFoldDB" id="A0A9P6GXR1"/>
<keyword evidence="3" id="KW-1185">Reference proteome</keyword>